<organism evidence="6 7">
    <name type="scientific">Malassezia vespertilionis</name>
    <dbReference type="NCBI Taxonomy" id="2020962"/>
    <lineage>
        <taxon>Eukaryota</taxon>
        <taxon>Fungi</taxon>
        <taxon>Dikarya</taxon>
        <taxon>Basidiomycota</taxon>
        <taxon>Ustilaginomycotina</taxon>
        <taxon>Malasseziomycetes</taxon>
        <taxon>Malasseziales</taxon>
        <taxon>Malasseziaceae</taxon>
        <taxon>Malassezia</taxon>
    </lineage>
</organism>
<reference evidence="6 7" key="1">
    <citation type="submission" date="2017-10" db="EMBL/GenBank/DDBJ databases">
        <title>A novel species of cold-tolerant Malassezia isolated from bats.</title>
        <authorList>
            <person name="Lorch J.M."/>
            <person name="Palmer J.M."/>
            <person name="Vanderwolf K.J."/>
            <person name="Schmidt K.Z."/>
            <person name="Verant M.L."/>
            <person name="Weller T.J."/>
            <person name="Blehert D.S."/>
        </authorList>
    </citation>
    <scope>NUCLEOTIDE SEQUENCE [LARGE SCALE GENOMIC DNA]</scope>
    <source>
        <strain evidence="6 7">NWHC:44797-103</strain>
    </source>
</reference>
<dbReference type="AlphaFoldDB" id="A0A2N1JHL4"/>
<comment type="catalytic activity">
    <reaction evidence="2">
        <text>a diacylglycerol + H2O = a monoacylglycerol + a fatty acid + H(+)</text>
        <dbReference type="Rhea" id="RHEA:32731"/>
        <dbReference type="ChEBI" id="CHEBI:15377"/>
        <dbReference type="ChEBI" id="CHEBI:15378"/>
        <dbReference type="ChEBI" id="CHEBI:17408"/>
        <dbReference type="ChEBI" id="CHEBI:18035"/>
        <dbReference type="ChEBI" id="CHEBI:28868"/>
    </reaction>
</comment>
<dbReference type="OrthoDB" id="7457040at2759"/>
<evidence type="ECO:0000256" key="1">
    <source>
        <dbReference type="ARBA" id="ARBA00038097"/>
    </source>
</evidence>
<dbReference type="InterPro" id="IPR000073">
    <property type="entry name" value="AB_hydrolase_1"/>
</dbReference>
<feature type="domain" description="AB hydrolase-1" evidence="5">
    <location>
        <begin position="181"/>
        <end position="485"/>
    </location>
</feature>
<dbReference type="SUPFAM" id="SSF53474">
    <property type="entry name" value="alpha/beta-Hydrolases"/>
    <property type="match status" value="1"/>
</dbReference>
<dbReference type="GO" id="GO:0005743">
    <property type="term" value="C:mitochondrial inner membrane"/>
    <property type="evidence" value="ECO:0007669"/>
    <property type="project" value="TreeGrafter"/>
</dbReference>
<evidence type="ECO:0000313" key="6">
    <source>
        <dbReference type="EMBL" id="PKI86050.1"/>
    </source>
</evidence>
<evidence type="ECO:0000256" key="2">
    <source>
        <dbReference type="ARBA" id="ARBA00047591"/>
    </source>
</evidence>
<dbReference type="GO" id="GO:0055088">
    <property type="term" value="P:lipid homeostasis"/>
    <property type="evidence" value="ECO:0007669"/>
    <property type="project" value="TreeGrafter"/>
</dbReference>
<dbReference type="GO" id="GO:0006654">
    <property type="term" value="P:phosphatidic acid biosynthetic process"/>
    <property type="evidence" value="ECO:0007669"/>
    <property type="project" value="TreeGrafter"/>
</dbReference>
<dbReference type="Pfam" id="PF00561">
    <property type="entry name" value="Abhydrolase_1"/>
    <property type="match status" value="1"/>
</dbReference>
<proteinExistence type="inferred from homology"/>
<comment type="catalytic activity">
    <reaction evidence="3">
        <text>a monoacylglycerol + H2O = glycerol + a fatty acid + H(+)</text>
        <dbReference type="Rhea" id="RHEA:15245"/>
        <dbReference type="ChEBI" id="CHEBI:15377"/>
        <dbReference type="ChEBI" id="CHEBI:15378"/>
        <dbReference type="ChEBI" id="CHEBI:17408"/>
        <dbReference type="ChEBI" id="CHEBI:17754"/>
        <dbReference type="ChEBI" id="CHEBI:28868"/>
    </reaction>
</comment>
<dbReference type="Gene3D" id="3.40.50.1820">
    <property type="entry name" value="alpha/beta hydrolase"/>
    <property type="match status" value="1"/>
</dbReference>
<dbReference type="GO" id="GO:0035965">
    <property type="term" value="P:cardiolipin acyl-chain remodeling"/>
    <property type="evidence" value="ECO:0007669"/>
    <property type="project" value="TreeGrafter"/>
</dbReference>
<dbReference type="EMBL" id="KZ454987">
    <property type="protein sequence ID" value="PKI86050.1"/>
    <property type="molecule type" value="Genomic_DNA"/>
</dbReference>
<protein>
    <recommendedName>
        <fullName evidence="5">AB hydrolase-1 domain-containing protein</fullName>
    </recommendedName>
</protein>
<comment type="similarity">
    <text evidence="1">Belongs to the peptidase S33 family. ABHD4/ABHD5 subfamily.</text>
</comment>
<evidence type="ECO:0000259" key="5">
    <source>
        <dbReference type="Pfam" id="PF00561"/>
    </source>
</evidence>
<dbReference type="GO" id="GO:0004623">
    <property type="term" value="F:phospholipase A2 activity"/>
    <property type="evidence" value="ECO:0007669"/>
    <property type="project" value="TreeGrafter"/>
</dbReference>
<dbReference type="InterPro" id="IPR029058">
    <property type="entry name" value="AB_hydrolase_fold"/>
</dbReference>
<evidence type="ECO:0000313" key="7">
    <source>
        <dbReference type="Proteomes" id="UP000232875"/>
    </source>
</evidence>
<feature type="compositionally biased region" description="Low complexity" evidence="4">
    <location>
        <begin position="320"/>
        <end position="332"/>
    </location>
</feature>
<dbReference type="GO" id="GO:0042171">
    <property type="term" value="F:lysophosphatidic acid acyltransferase activity"/>
    <property type="evidence" value="ECO:0007669"/>
    <property type="project" value="TreeGrafter"/>
</dbReference>
<accession>A0A2N1JHL4</accession>
<evidence type="ECO:0000256" key="4">
    <source>
        <dbReference type="SAM" id="MobiDB-lite"/>
    </source>
</evidence>
<sequence>MTTVETKQVPMDQGAQESLADVASAAVESLDSAPQVPSSILPIPNSMLSSVSSWWNVSAKQTAEAEFFLYSKSGYFQGAFLGNAKACSSDGPDALAEAYALVHDDAAAQPTSISKVNQFMTVGSQLSIDGKVGCIRMVDIGAEKSTSFLNMFRGQAKRYINTLEIGTPLKQEEQPKDEEKIVLVHGYGAGSAFFFKNVDAFAAPRNSRFFALDWLGMGRSSRPAYRTSHTEARTVERVDAAESFFLTSLEQWREKMKIEKMTLVGHSLGGYLSLAYALKYPERVSNLILVSPVGIPVPPNELRTLKENKHANPEDLDHASISSTSSGNTISSEDLQRSKPQSMGARTRNILGWLWDRNMSPFSVLRNSAIFGPLLMSAYTKRRFSALSPDEKLCLHAYCHGVFTGRGSSEYCLADILAPGAFARLPMVRRISSIKVNVSFLYGSHDWMDVNGGIKAKRVLGAAGNPNVRVFIVKKSGHHLYLDNATEFNKLIKQLLPVAAP</sequence>
<dbReference type="PANTHER" id="PTHR42886:SF29">
    <property type="entry name" value="PUMMELIG, ISOFORM A"/>
    <property type="match status" value="1"/>
</dbReference>
<dbReference type="Proteomes" id="UP000232875">
    <property type="component" value="Unassembled WGS sequence"/>
</dbReference>
<dbReference type="STRING" id="2020962.A0A2N1JHL4"/>
<dbReference type="PANTHER" id="PTHR42886">
    <property type="entry name" value="RE40534P-RELATED"/>
    <property type="match status" value="1"/>
</dbReference>
<evidence type="ECO:0000256" key="3">
    <source>
        <dbReference type="ARBA" id="ARBA00048461"/>
    </source>
</evidence>
<keyword evidence="7" id="KW-1185">Reference proteome</keyword>
<feature type="region of interest" description="Disordered" evidence="4">
    <location>
        <begin position="312"/>
        <end position="343"/>
    </location>
</feature>
<gene>
    <name evidence="6" type="ORF">MVES_000427</name>
</gene>
<name>A0A2N1JHL4_9BASI</name>